<protein>
    <submittedName>
        <fullName evidence="7">Uncharacterized protein</fullName>
    </submittedName>
</protein>
<feature type="transmembrane region" description="Helical" evidence="6">
    <location>
        <begin position="499"/>
        <end position="521"/>
    </location>
</feature>
<dbReference type="Pfam" id="PF00854">
    <property type="entry name" value="PTR2"/>
    <property type="match status" value="1"/>
</dbReference>
<dbReference type="EnsemblPlants" id="AUR62003482-RA">
    <property type="protein sequence ID" value="AUR62003482-RA:cds"/>
    <property type="gene ID" value="AUR62003482"/>
</dbReference>
<dbReference type="Gramene" id="AUR62003482-RA">
    <property type="protein sequence ID" value="AUR62003482-RA:cds"/>
    <property type="gene ID" value="AUR62003482"/>
</dbReference>
<evidence type="ECO:0000313" key="8">
    <source>
        <dbReference type="Proteomes" id="UP000596660"/>
    </source>
</evidence>
<dbReference type="InterPro" id="IPR018456">
    <property type="entry name" value="PTR2_symporter_CS"/>
</dbReference>
<evidence type="ECO:0000256" key="2">
    <source>
        <dbReference type="ARBA" id="ARBA00005982"/>
    </source>
</evidence>
<dbReference type="SMR" id="A0A803KWS4"/>
<evidence type="ECO:0000256" key="6">
    <source>
        <dbReference type="SAM" id="Phobius"/>
    </source>
</evidence>
<dbReference type="SUPFAM" id="SSF103473">
    <property type="entry name" value="MFS general substrate transporter"/>
    <property type="match status" value="1"/>
</dbReference>
<feature type="transmembrane region" description="Helical" evidence="6">
    <location>
        <begin position="541"/>
        <end position="561"/>
    </location>
</feature>
<feature type="transmembrane region" description="Helical" evidence="6">
    <location>
        <begin position="459"/>
        <end position="478"/>
    </location>
</feature>
<proteinExistence type="inferred from homology"/>
<evidence type="ECO:0000256" key="1">
    <source>
        <dbReference type="ARBA" id="ARBA00004141"/>
    </source>
</evidence>
<feature type="transmembrane region" description="Helical" evidence="6">
    <location>
        <begin position="113"/>
        <end position="132"/>
    </location>
</feature>
<dbReference type="InterPro" id="IPR000109">
    <property type="entry name" value="POT_fam"/>
</dbReference>
<dbReference type="KEGG" id="cqi:110681890"/>
<keyword evidence="8" id="KW-1185">Reference proteome</keyword>
<dbReference type="InterPro" id="IPR036259">
    <property type="entry name" value="MFS_trans_sf"/>
</dbReference>
<dbReference type="OrthoDB" id="8904098at2759"/>
<sequence>MGTLDDQLLLLEDALLQEEHGNLTAGDGSLDFSGKPVLKSKTGNWKACIFILGNEVCERLAFYGVNTNLVSYLTKKLHEGNVSAAKMVSTWSGTCYITPLIGAFLADAYWGKYWTIAVFSMIHFLGMSTLTLSASFPMFKPAECEGSICPSATPSQYAILYAGLYLVSLGMGGIKPCISSFGADQFDDTDPSERVQKASFFNWFYFAISIGCLMASTVIVWIQENVGWGIGFGIPALFMVVSIVFFFCGTPLYRFQSPGGSPLTRICQVVVASVLKFELEVPQDSSLLYETSDTHSAIEGSRKLKHTEEMKFLDKAACLSATEMKTEDFSNSWRLCTVTQVEELKVLIRMVPIWATAIVFSAVYEQMSTTFIEQGMVMDKAVGSFTVPAASLATFSIMSIIFWVPFYDKILVPVARRFSGKPKGFSELQRMGIGQVISIFCMLAAGIVEIRRLAGPVSIFWQIPQYFLMGAAEIFFYIGKMEFFYDQSPDAMRSLCTAFSLLTSSLGSYLNSLVLTIVTAITTAGGKPGWIPDNLDKGQLYNYFFLWAVLSLLNLLVYFFCAMKYKQKRAS</sequence>
<evidence type="ECO:0000313" key="7">
    <source>
        <dbReference type="EnsemblPlants" id="AUR62003482-RA:cds"/>
    </source>
</evidence>
<reference evidence="7" key="1">
    <citation type="journal article" date="2017" name="Nature">
        <title>The genome of Chenopodium quinoa.</title>
        <authorList>
            <person name="Jarvis D.E."/>
            <person name="Ho Y.S."/>
            <person name="Lightfoot D.J."/>
            <person name="Schmoeckel S.M."/>
            <person name="Li B."/>
            <person name="Borm T.J.A."/>
            <person name="Ohyanagi H."/>
            <person name="Mineta K."/>
            <person name="Michell C.T."/>
            <person name="Saber N."/>
            <person name="Kharbatia N.M."/>
            <person name="Rupper R.R."/>
            <person name="Sharp A.R."/>
            <person name="Dally N."/>
            <person name="Boughton B.A."/>
            <person name="Woo Y.H."/>
            <person name="Gao G."/>
            <person name="Schijlen E.G.W.M."/>
            <person name="Guo X."/>
            <person name="Momin A.A."/>
            <person name="Negrao S."/>
            <person name="Al-Babili S."/>
            <person name="Gehring C."/>
            <person name="Roessner U."/>
            <person name="Jung C."/>
            <person name="Murphy K."/>
            <person name="Arold S.T."/>
            <person name="Gojobori T."/>
            <person name="van der Linden C.G."/>
            <person name="van Loo E.N."/>
            <person name="Jellen E.N."/>
            <person name="Maughan P.J."/>
            <person name="Tester M."/>
        </authorList>
    </citation>
    <scope>NUCLEOTIDE SEQUENCE [LARGE SCALE GENOMIC DNA]</scope>
    <source>
        <strain evidence="7">cv. PI 614886</strain>
    </source>
</reference>
<gene>
    <name evidence="7" type="primary">LOC110681890</name>
</gene>
<feature type="transmembrane region" description="Helical" evidence="6">
    <location>
        <begin position="228"/>
        <end position="248"/>
    </location>
</feature>
<comment type="subcellular location">
    <subcellularLocation>
        <location evidence="1">Membrane</location>
        <topology evidence="1">Multi-pass membrane protein</topology>
    </subcellularLocation>
</comment>
<dbReference type="PANTHER" id="PTHR11654">
    <property type="entry name" value="OLIGOPEPTIDE TRANSPORTER-RELATED"/>
    <property type="match status" value="1"/>
</dbReference>
<comment type="similarity">
    <text evidence="2">Belongs to the major facilitator superfamily. Proton-dependent oligopeptide transporter (POT/PTR) (TC 2.A.17) family.</text>
</comment>
<keyword evidence="4 6" id="KW-1133">Transmembrane helix</keyword>
<accession>A0A803KWS4</accession>
<dbReference type="Proteomes" id="UP000596660">
    <property type="component" value="Unplaced"/>
</dbReference>
<organism evidence="7 8">
    <name type="scientific">Chenopodium quinoa</name>
    <name type="common">Quinoa</name>
    <dbReference type="NCBI Taxonomy" id="63459"/>
    <lineage>
        <taxon>Eukaryota</taxon>
        <taxon>Viridiplantae</taxon>
        <taxon>Streptophyta</taxon>
        <taxon>Embryophyta</taxon>
        <taxon>Tracheophyta</taxon>
        <taxon>Spermatophyta</taxon>
        <taxon>Magnoliopsida</taxon>
        <taxon>eudicotyledons</taxon>
        <taxon>Gunneridae</taxon>
        <taxon>Pentapetalae</taxon>
        <taxon>Caryophyllales</taxon>
        <taxon>Chenopodiaceae</taxon>
        <taxon>Chenopodioideae</taxon>
        <taxon>Atripliceae</taxon>
        <taxon>Chenopodium</taxon>
    </lineage>
</organism>
<evidence type="ECO:0000256" key="3">
    <source>
        <dbReference type="ARBA" id="ARBA00022692"/>
    </source>
</evidence>
<dbReference type="RefSeq" id="XP_021713731.1">
    <property type="nucleotide sequence ID" value="XM_021858039.1"/>
</dbReference>
<dbReference type="GeneID" id="110681890"/>
<dbReference type="OMA" id="YWAAYLI"/>
<dbReference type="GO" id="GO:0016020">
    <property type="term" value="C:membrane"/>
    <property type="evidence" value="ECO:0007669"/>
    <property type="project" value="UniProtKB-SubCell"/>
</dbReference>
<dbReference type="AlphaFoldDB" id="A0A803KWS4"/>
<dbReference type="Gene3D" id="1.20.1250.20">
    <property type="entry name" value="MFS general substrate transporter like domains"/>
    <property type="match status" value="1"/>
</dbReference>
<dbReference type="GO" id="GO:0006857">
    <property type="term" value="P:oligopeptide transport"/>
    <property type="evidence" value="ECO:0007669"/>
    <property type="project" value="InterPro"/>
</dbReference>
<feature type="transmembrane region" description="Helical" evidence="6">
    <location>
        <begin position="346"/>
        <end position="364"/>
    </location>
</feature>
<keyword evidence="5 6" id="KW-0472">Membrane</keyword>
<name>A0A803KWS4_CHEQI</name>
<keyword evidence="3 6" id="KW-0812">Transmembrane</keyword>
<dbReference type="PROSITE" id="PS01022">
    <property type="entry name" value="PTR2_1"/>
    <property type="match status" value="1"/>
</dbReference>
<evidence type="ECO:0000256" key="4">
    <source>
        <dbReference type="ARBA" id="ARBA00022989"/>
    </source>
</evidence>
<feature type="transmembrane region" description="Helical" evidence="6">
    <location>
        <begin position="384"/>
        <end position="407"/>
    </location>
</feature>
<reference evidence="7" key="2">
    <citation type="submission" date="2021-03" db="UniProtKB">
        <authorList>
            <consortium name="EnsemblPlants"/>
        </authorList>
    </citation>
    <scope>IDENTIFICATION</scope>
</reference>
<feature type="transmembrane region" description="Helical" evidence="6">
    <location>
        <begin position="428"/>
        <end position="447"/>
    </location>
</feature>
<evidence type="ECO:0000256" key="5">
    <source>
        <dbReference type="ARBA" id="ARBA00023136"/>
    </source>
</evidence>
<feature type="transmembrane region" description="Helical" evidence="6">
    <location>
        <begin position="203"/>
        <end position="222"/>
    </location>
</feature>
<dbReference type="GO" id="GO:0022857">
    <property type="term" value="F:transmembrane transporter activity"/>
    <property type="evidence" value="ECO:0007669"/>
    <property type="project" value="InterPro"/>
</dbReference>